<evidence type="ECO:0000313" key="2">
    <source>
        <dbReference type="EMBL" id="QTE21052.1"/>
    </source>
</evidence>
<dbReference type="InterPro" id="IPR050708">
    <property type="entry name" value="T6SS_VgrG/RHS"/>
</dbReference>
<feature type="domain" description="PBCV-specific basic adaptor" evidence="1">
    <location>
        <begin position="365"/>
        <end position="389"/>
    </location>
</feature>
<dbReference type="RefSeq" id="WP_208076648.1">
    <property type="nucleotide sequence ID" value="NZ_CP071869.1"/>
</dbReference>
<sequence length="389" mass="43242">MLGYVYQYKDHLGNVRLSYSDANKNGSITQSEIIEESNYYPFGLKHKGYNNVTSSNGNSTAQKFKYNGKEFEESLGLNLYEMDVRSYDPAIGRFTSIDPLTHYDFSTYTAFDNNPIFWADPSGADSWTYISNGNYRNNQTGETSDDWQRAISETQSHFENWIPDGNGGFIAEKGDGAETLAQDTGISRKKAYSLMESQGYGTYVDSDGVTKSRINPNQVVQVDDLTQELNNVLISTNSDAMLIYGNTWTSGAPQFSSNGQAYQFDVADLKVAIAILTSEGNSVLKQVIRKRLQSGLNGSPTPLSKKTYYLWYGHTVGNLKLTDSYIMMADMVTSFSNPNSSKSRSFSPGVTQRTTPTIVVKGVSRKIHTGPRGGKYYINSNGNKSYIKK</sequence>
<reference evidence="2 3" key="1">
    <citation type="submission" date="2021-03" db="EMBL/GenBank/DDBJ databases">
        <title>Complete genome of Polaribacter_sp.SM13.</title>
        <authorList>
            <person name="Jeong S.W."/>
            <person name="Bae J.W."/>
        </authorList>
    </citation>
    <scope>NUCLEOTIDE SEQUENCE [LARGE SCALE GENOMIC DNA]</scope>
    <source>
        <strain evidence="2 3">SM13</strain>
    </source>
</reference>
<proteinExistence type="predicted"/>
<dbReference type="PANTHER" id="PTHR32305">
    <property type="match status" value="1"/>
</dbReference>
<organism evidence="2 3">
    <name type="scientific">Polaribacter cellanae</name>
    <dbReference type="NCBI Taxonomy" id="2818493"/>
    <lineage>
        <taxon>Bacteria</taxon>
        <taxon>Pseudomonadati</taxon>
        <taxon>Bacteroidota</taxon>
        <taxon>Flavobacteriia</taxon>
        <taxon>Flavobacteriales</taxon>
        <taxon>Flavobacteriaceae</taxon>
    </lineage>
</organism>
<name>A0A975CL12_9FLAO</name>
<dbReference type="NCBIfam" id="TIGR03696">
    <property type="entry name" value="Rhs_assc_core"/>
    <property type="match status" value="1"/>
</dbReference>
<dbReference type="EMBL" id="CP071869">
    <property type="protein sequence ID" value="QTE21052.1"/>
    <property type="molecule type" value="Genomic_DNA"/>
</dbReference>
<dbReference type="AlphaFoldDB" id="A0A975CL12"/>
<dbReference type="InterPro" id="IPR014897">
    <property type="entry name" value="PBCV_basic_adap"/>
</dbReference>
<protein>
    <recommendedName>
        <fullName evidence="1">PBCV-specific basic adaptor domain-containing protein</fullName>
    </recommendedName>
</protein>
<evidence type="ECO:0000259" key="1">
    <source>
        <dbReference type="Pfam" id="PF08789"/>
    </source>
</evidence>
<dbReference type="InterPro" id="IPR022385">
    <property type="entry name" value="Rhs_assc_core"/>
</dbReference>
<dbReference type="Proteomes" id="UP000663920">
    <property type="component" value="Chromosome"/>
</dbReference>
<dbReference type="Gene3D" id="2.180.10.10">
    <property type="entry name" value="RHS repeat-associated core"/>
    <property type="match status" value="1"/>
</dbReference>
<dbReference type="KEGG" id="pcea:J3359_09340"/>
<gene>
    <name evidence="2" type="ORF">J3359_09340</name>
</gene>
<accession>A0A975CL12</accession>
<dbReference type="PANTHER" id="PTHR32305:SF15">
    <property type="entry name" value="PROTEIN RHSA-RELATED"/>
    <property type="match status" value="1"/>
</dbReference>
<evidence type="ECO:0000313" key="3">
    <source>
        <dbReference type="Proteomes" id="UP000663920"/>
    </source>
</evidence>
<dbReference type="Pfam" id="PF08789">
    <property type="entry name" value="PBCV_basic_adap"/>
    <property type="match status" value="1"/>
</dbReference>
<keyword evidence="3" id="KW-1185">Reference proteome</keyword>